<comment type="subunit">
    <text evidence="1">Homodimer.</text>
</comment>
<evidence type="ECO:0000256" key="1">
    <source>
        <dbReference type="ARBA" id="ARBA00011738"/>
    </source>
</evidence>
<sequence length="102" mass="11131">MIKHCVFLRFKAAVQEAEKNAIYAAIAELKDVVPGMLDIKSGPNVSPEGLSGGYNDGFIVTFEDEMVRDYYLKHPKHVEVGERIVGATDGGLAGILVFDLAY</sequence>
<dbReference type="InterPro" id="IPR044662">
    <property type="entry name" value="HS1/DABB1-like"/>
</dbReference>
<name>A0A4S8NZD8_9HYPH</name>
<dbReference type="InterPro" id="IPR013097">
    <property type="entry name" value="Dabb"/>
</dbReference>
<dbReference type="RefSeq" id="WP_136598566.1">
    <property type="nucleotide sequence ID" value="NZ_STGV01000003.1"/>
</dbReference>
<dbReference type="SUPFAM" id="SSF54909">
    <property type="entry name" value="Dimeric alpha+beta barrel"/>
    <property type="match status" value="1"/>
</dbReference>
<reference evidence="3 4" key="1">
    <citation type="submission" date="2019-04" db="EMBL/GenBank/DDBJ databases">
        <title>Genome sequence of strain shin9-1.</title>
        <authorList>
            <person name="Gao J."/>
            <person name="Sun J."/>
        </authorList>
    </citation>
    <scope>NUCLEOTIDE SEQUENCE [LARGE SCALE GENOMIC DNA]</scope>
    <source>
        <strain evidence="4">shin9-1</strain>
    </source>
</reference>
<dbReference type="PROSITE" id="PS51502">
    <property type="entry name" value="S_R_A_B_BARREL"/>
    <property type="match status" value="1"/>
</dbReference>
<dbReference type="PANTHER" id="PTHR33178">
    <property type="match status" value="1"/>
</dbReference>
<dbReference type="Proteomes" id="UP000308828">
    <property type="component" value="Unassembled WGS sequence"/>
</dbReference>
<accession>A0A4S8NZD8</accession>
<protein>
    <submittedName>
        <fullName evidence="3">Dabb family protein</fullName>
    </submittedName>
</protein>
<evidence type="ECO:0000313" key="4">
    <source>
        <dbReference type="Proteomes" id="UP000308828"/>
    </source>
</evidence>
<dbReference type="Pfam" id="PF07876">
    <property type="entry name" value="Dabb"/>
    <property type="match status" value="1"/>
</dbReference>
<dbReference type="SMART" id="SM00886">
    <property type="entry name" value="Dabb"/>
    <property type="match status" value="1"/>
</dbReference>
<dbReference type="PANTHER" id="PTHR33178:SF10">
    <property type="entry name" value="STRESS-RESPONSE A_B BARREL DOMAIN-CONTAINING PROTEIN"/>
    <property type="match status" value="1"/>
</dbReference>
<gene>
    <name evidence="3" type="ORF">FAA97_10965</name>
</gene>
<comment type="caution">
    <text evidence="3">The sequence shown here is derived from an EMBL/GenBank/DDBJ whole genome shotgun (WGS) entry which is preliminary data.</text>
</comment>
<dbReference type="OrthoDB" id="9816070at2"/>
<dbReference type="EMBL" id="STGV01000003">
    <property type="protein sequence ID" value="THV23123.1"/>
    <property type="molecule type" value="Genomic_DNA"/>
</dbReference>
<feature type="domain" description="Stress-response A/B barrel" evidence="2">
    <location>
        <begin position="2"/>
        <end position="100"/>
    </location>
</feature>
<evidence type="ECO:0000313" key="3">
    <source>
        <dbReference type="EMBL" id="THV23123.1"/>
    </source>
</evidence>
<dbReference type="InterPro" id="IPR011008">
    <property type="entry name" value="Dimeric_a/b-barrel"/>
</dbReference>
<dbReference type="AlphaFoldDB" id="A0A4S8NZD8"/>
<evidence type="ECO:0000259" key="2">
    <source>
        <dbReference type="PROSITE" id="PS51502"/>
    </source>
</evidence>
<proteinExistence type="predicted"/>
<dbReference type="Gene3D" id="3.30.70.100">
    <property type="match status" value="1"/>
</dbReference>
<keyword evidence="4" id="KW-1185">Reference proteome</keyword>
<organism evidence="3 4">
    <name type="scientific">Peteryoungia ipomoeae</name>
    <dbReference type="NCBI Taxonomy" id="1210932"/>
    <lineage>
        <taxon>Bacteria</taxon>
        <taxon>Pseudomonadati</taxon>
        <taxon>Pseudomonadota</taxon>
        <taxon>Alphaproteobacteria</taxon>
        <taxon>Hyphomicrobiales</taxon>
        <taxon>Rhizobiaceae</taxon>
        <taxon>Peteryoungia</taxon>
    </lineage>
</organism>